<dbReference type="Proteomes" id="UP000239936">
    <property type="component" value="Unassembled WGS sequence"/>
</dbReference>
<sequence length="1760" mass="176550">MASTISKMTTAQVAALTTTQIAGLQSTDVAALTAAMIDAMDLNPTDGQFEAFKPTQITSLSNLAVAALSSTQLNQLTTATFAALSKTQVAAISTAAISGIDVAHIKALSSVQITGLSISEIANLTTAQVSQLSTAAVGALSTAQLGAFLDPLNKSSGADVTGGIAALTPTQFAALSSTALPGLETNDINIKGDAANSWLGVTTAQLAALTSKQAPGLASDDLGEFAAAQINALNTAAFSQLTKTQIAAIDTAQISGLDASHLGALTTAQASGLSVGAMGKLSAAQLASLPSDVVGVLTAAQLGGLANGVIKGFTADQFASLASSALPGLDAADITSLNDNSVVSNTLLGALTSKQTPGLATADIALFSAAQINLLDPDAFAALSKTQVAAIAIDQIESIDANHIAALTSAQVSGLSTAAISALNDGTVTGQIAALSTAAVAALSAAQVDALGADGVAALTSDQFAALPSKALAGLTAGDITSFSDNSFTPTAYTTNAPTLVSSTPINGATAFAAGDNITLTFSEDVEFGTGNINVKTGATDMKFAVATGTSATGTVTVEGNTVTINPLNTLVGSSTYNVIIDDTAILDMSGTAFDGSATGDVTFDVAPMVSSAKWTGNPANNVDDSTTFPVNDSITLTFAENMKAGVGNIIISSTDGSDVRTIPVSDTSQVTAGTIAVPAATVIINPTANLNAGTGYFVQMASGTLVDAAVGAPYAGISDQTTLNFTTATDAVIPAPTLIVNTAASTDTNLVLQFGEDVTPVAGKTIQIIRTTGAVQVGSSIDVATDPQVSITGRYVTINPTDALPAADTYYLLMDAGAFKDSSGNVSAAVTLPATLSTGALTAITDTTFASQTPTLTPLDDEAVDATPIASINLDLLFTEKVMPGAGNITIRSDDGSDIRVINIHDSTQVDFTTTPMKVTINPLADLRTNTLYSVQVDGGAITDFANNSYNGISNTTGWNFTTIDALPSIVSSSPADNATATTATPVALDSNIVLVFNEPVKANPVAKNITLEATVNGAATNTTIATNSSQVSIDGNVVTINPTTDLTSNAIYELYMEADTFIDVDGAANNTAAIANGSGIDFFTTDTIAPQLGFVNGAPVRVGFTPGGADTFIGMVFDEVVAKGSGNIIINGVVTFTGAPVATQIVPVSTVTVDAANKAIAIPVTALAGTNKYSITMDSGVIVDVDGNSYIPGASMSGAPALTKIGGDTTAPLSISTALAADITAGFSGTAEGNNFTLQFNEAVKAGNGDIIISDGAGDTRVISAADTSQVYFNATAKTAIINPTFDLAPNVAYSVTIGSGAITDLQGNAYNAPTAVTQGLSVDRIALLTSAQIPGLSVDAITAMSSTQVLALTPEAVGAMSSAQIAALDPNDVANMTVEQFAAIGSAAIAGLEASDITALASIPGATDRIAALTATQAPKLSEAVMTALNTVQAPALSVDAVGALTSVQLNAMTPSAIGSMTFAQFAALNSAALASLDATDIDALDASNTGQIAAITVDQIAKISTDAIASFNSTQISALATETFAALSTAQIEAIDIGAVAGITAAQIEALTCAHQNLTQAQVLLLNAAQLQAMNFATPLVLDLNGDNVIDTTAAKDGVVFDLAGDGSATQVGWVAPSDGLLVLDVNGDGVINDGTELFGSGTRLADGSTAADGFIALAALNSNNKDASEGVIDAQDAAFAQLQVWQDANQDGVTDAGELLSLAELNIASLSLDANRDTREMNNGNILDMYAEYTTTDGATHQLVDVLLAGVIDAP</sequence>
<feature type="domain" description="SbsA Ig-like" evidence="3">
    <location>
        <begin position="969"/>
        <end position="1077"/>
    </location>
</feature>
<accession>A0A2S7XPP1</accession>
<evidence type="ECO:0000313" key="5">
    <source>
        <dbReference type="Proteomes" id="UP000239936"/>
    </source>
</evidence>
<feature type="domain" description="SbsA Ig-like" evidence="3">
    <location>
        <begin position="495"/>
        <end position="604"/>
    </location>
</feature>
<keyword evidence="2" id="KW-0732">Signal</keyword>
<dbReference type="Pfam" id="PF20080">
    <property type="entry name" value="ALTTAQ_rpt"/>
    <property type="match status" value="1"/>
</dbReference>
<evidence type="ECO:0000256" key="1">
    <source>
        <dbReference type="ARBA" id="ARBA00009432"/>
    </source>
</evidence>
<evidence type="ECO:0000313" key="4">
    <source>
        <dbReference type="EMBL" id="PQJ95523.1"/>
    </source>
</evidence>
<dbReference type="Pfam" id="PF13205">
    <property type="entry name" value="Big_5"/>
    <property type="match status" value="6"/>
</dbReference>
<comment type="similarity">
    <text evidence="1">Belongs to the internalin family.</text>
</comment>
<dbReference type="RefSeq" id="WP_105074545.1">
    <property type="nucleotide sequence ID" value="NZ_PPGH01000037.1"/>
</dbReference>
<dbReference type="PANTHER" id="PTHR39431:SF1">
    <property type="entry name" value="FRPA_C-RELATED PROTEIN"/>
    <property type="match status" value="1"/>
</dbReference>
<feature type="domain" description="SbsA Ig-like" evidence="3">
    <location>
        <begin position="623"/>
        <end position="728"/>
    </location>
</feature>
<dbReference type="Gene3D" id="2.60.40.1220">
    <property type="match status" value="3"/>
</dbReference>
<dbReference type="InterPro" id="IPR032812">
    <property type="entry name" value="SbsA_Ig"/>
</dbReference>
<gene>
    <name evidence="4" type="ORF">CXB77_15305</name>
</gene>
<dbReference type="Gene3D" id="3.80.10.10">
    <property type="entry name" value="Ribonuclease Inhibitor"/>
    <property type="match status" value="2"/>
</dbReference>
<protein>
    <recommendedName>
        <fullName evidence="3">SbsA Ig-like domain-containing protein</fullName>
    </recommendedName>
</protein>
<comment type="caution">
    <text evidence="4">The sequence shown here is derived from an EMBL/GenBank/DDBJ whole genome shotgun (WGS) entry which is preliminary data.</text>
</comment>
<proteinExistence type="inferred from homology"/>
<dbReference type="EMBL" id="PPGH01000037">
    <property type="protein sequence ID" value="PQJ95523.1"/>
    <property type="molecule type" value="Genomic_DNA"/>
</dbReference>
<reference evidence="4 5" key="1">
    <citation type="submission" date="2018-01" db="EMBL/GenBank/DDBJ databases">
        <title>The complete genome sequence of Chromatium okenii LaCa, a purple sulfur bacterium with a turbulent life.</title>
        <authorList>
            <person name="Luedin S.M."/>
            <person name="Liechti N."/>
            <person name="Storelli N."/>
            <person name="Danza F."/>
            <person name="Wittwer M."/>
            <person name="Pothier J.F."/>
            <person name="Tonolla M.A."/>
        </authorList>
    </citation>
    <scope>NUCLEOTIDE SEQUENCE [LARGE SCALE GENOMIC DNA]</scope>
    <source>
        <strain evidence="4 5">LaCa</strain>
    </source>
</reference>
<dbReference type="PANTHER" id="PTHR39431">
    <property type="entry name" value="FRPA/C-RELATED PROTEIN"/>
    <property type="match status" value="1"/>
</dbReference>
<organism evidence="4 5">
    <name type="scientific">Chromatium okenii</name>
    <dbReference type="NCBI Taxonomy" id="61644"/>
    <lineage>
        <taxon>Bacteria</taxon>
        <taxon>Pseudomonadati</taxon>
        <taxon>Pseudomonadota</taxon>
        <taxon>Gammaproteobacteria</taxon>
        <taxon>Chromatiales</taxon>
        <taxon>Chromatiaceae</taxon>
        <taxon>Chromatium</taxon>
    </lineage>
</organism>
<dbReference type="InterPro" id="IPR045395">
    <property type="entry name" value="ALTTAQ_rpt"/>
</dbReference>
<evidence type="ECO:0000256" key="2">
    <source>
        <dbReference type="ARBA" id="ARBA00022729"/>
    </source>
</evidence>
<feature type="domain" description="SbsA Ig-like" evidence="3">
    <location>
        <begin position="743"/>
        <end position="830"/>
    </location>
</feature>
<name>A0A2S7XPP1_9GAMM</name>
<dbReference type="OrthoDB" id="5761320at2"/>
<feature type="domain" description="SbsA Ig-like" evidence="3">
    <location>
        <begin position="1211"/>
        <end position="1318"/>
    </location>
</feature>
<dbReference type="InterPro" id="IPR014755">
    <property type="entry name" value="Cu-Rt/internalin_Ig-like"/>
</dbReference>
<feature type="domain" description="SbsA Ig-like" evidence="3">
    <location>
        <begin position="874"/>
        <end position="964"/>
    </location>
</feature>
<dbReference type="InterPro" id="IPR032675">
    <property type="entry name" value="LRR_dom_sf"/>
</dbReference>
<evidence type="ECO:0000259" key="3">
    <source>
        <dbReference type="Pfam" id="PF13205"/>
    </source>
</evidence>
<keyword evidence="5" id="KW-1185">Reference proteome</keyword>